<protein>
    <submittedName>
        <fullName evidence="6">Nitrite reductase (NADH) small subunit</fullName>
        <ecNumber evidence="6">1.7.1.15</ecNumber>
    </submittedName>
</protein>
<dbReference type="EC" id="1.7.1.15" evidence="6"/>
<keyword evidence="4" id="KW-0411">Iron-sulfur</keyword>
<dbReference type="InterPro" id="IPR017941">
    <property type="entry name" value="Rieske_2Fe-2S"/>
</dbReference>
<keyword evidence="2" id="KW-0479">Metal-binding</keyword>
<feature type="domain" description="Rieske" evidence="5">
    <location>
        <begin position="5"/>
        <end position="98"/>
    </location>
</feature>
<gene>
    <name evidence="6" type="ORF">FHU38_002680</name>
</gene>
<keyword evidence="3" id="KW-0408">Iron</keyword>
<dbReference type="GO" id="GO:0106316">
    <property type="term" value="F:nitrite reductase (NADH) activity"/>
    <property type="evidence" value="ECO:0007669"/>
    <property type="project" value="UniProtKB-EC"/>
</dbReference>
<reference evidence="6 7" key="1">
    <citation type="submission" date="2020-03" db="EMBL/GenBank/DDBJ databases">
        <title>Sequencing the genomes of 1000 actinobacteria strains.</title>
        <authorList>
            <person name="Klenk H.-P."/>
        </authorList>
    </citation>
    <scope>NUCLEOTIDE SEQUENCE [LARGE SCALE GENOMIC DNA]</scope>
    <source>
        <strain evidence="6 7">DSM 45685</strain>
    </source>
</reference>
<evidence type="ECO:0000256" key="3">
    <source>
        <dbReference type="ARBA" id="ARBA00023004"/>
    </source>
</evidence>
<keyword evidence="6" id="KW-0560">Oxidoreductase</keyword>
<proteinExistence type="predicted"/>
<evidence type="ECO:0000256" key="4">
    <source>
        <dbReference type="ARBA" id="ARBA00023014"/>
    </source>
</evidence>
<dbReference type="GO" id="GO:0046872">
    <property type="term" value="F:metal ion binding"/>
    <property type="evidence" value="ECO:0007669"/>
    <property type="project" value="UniProtKB-KW"/>
</dbReference>
<keyword evidence="7" id="KW-1185">Reference proteome</keyword>
<dbReference type="PANTHER" id="PTHR21496:SF23">
    <property type="entry name" value="3-PHENYLPROPIONATE_CINNAMIC ACID DIOXYGENASE FERREDOXIN SUBUNIT"/>
    <property type="match status" value="1"/>
</dbReference>
<dbReference type="RefSeq" id="WP_167170932.1">
    <property type="nucleotide sequence ID" value="NZ_JAAOYM010000001.1"/>
</dbReference>
<dbReference type="PROSITE" id="PS51296">
    <property type="entry name" value="RIESKE"/>
    <property type="match status" value="1"/>
</dbReference>
<name>A0A7X5UQG2_9PSEU</name>
<dbReference type="GO" id="GO:0051537">
    <property type="term" value="F:2 iron, 2 sulfur cluster binding"/>
    <property type="evidence" value="ECO:0007669"/>
    <property type="project" value="UniProtKB-KW"/>
</dbReference>
<dbReference type="Proteomes" id="UP000545493">
    <property type="component" value="Unassembled WGS sequence"/>
</dbReference>
<evidence type="ECO:0000313" key="7">
    <source>
        <dbReference type="Proteomes" id="UP000545493"/>
    </source>
</evidence>
<evidence type="ECO:0000259" key="5">
    <source>
        <dbReference type="PROSITE" id="PS51296"/>
    </source>
</evidence>
<dbReference type="GO" id="GO:0004497">
    <property type="term" value="F:monooxygenase activity"/>
    <property type="evidence" value="ECO:0007669"/>
    <property type="project" value="UniProtKB-ARBA"/>
</dbReference>
<accession>A0A7X5UQG2</accession>
<evidence type="ECO:0000256" key="2">
    <source>
        <dbReference type="ARBA" id="ARBA00022723"/>
    </source>
</evidence>
<dbReference type="PANTHER" id="PTHR21496">
    <property type="entry name" value="FERREDOXIN-RELATED"/>
    <property type="match status" value="1"/>
</dbReference>
<dbReference type="GO" id="GO:0016705">
    <property type="term" value="F:oxidoreductase activity, acting on paired donors, with incorporation or reduction of molecular oxygen"/>
    <property type="evidence" value="ECO:0007669"/>
    <property type="project" value="UniProtKB-ARBA"/>
</dbReference>
<keyword evidence="1" id="KW-0001">2Fe-2S</keyword>
<dbReference type="EMBL" id="JAAOYM010000001">
    <property type="protein sequence ID" value="NIJ12336.1"/>
    <property type="molecule type" value="Genomic_DNA"/>
</dbReference>
<dbReference type="Pfam" id="PF00355">
    <property type="entry name" value="Rieske"/>
    <property type="match status" value="1"/>
</dbReference>
<dbReference type="AlphaFoldDB" id="A0A7X5UQG2"/>
<evidence type="ECO:0000256" key="1">
    <source>
        <dbReference type="ARBA" id="ARBA00022714"/>
    </source>
</evidence>
<organism evidence="6 7">
    <name type="scientific">Saccharomonospora amisosensis</name>
    <dbReference type="NCBI Taxonomy" id="1128677"/>
    <lineage>
        <taxon>Bacteria</taxon>
        <taxon>Bacillati</taxon>
        <taxon>Actinomycetota</taxon>
        <taxon>Actinomycetes</taxon>
        <taxon>Pseudonocardiales</taxon>
        <taxon>Pseudonocardiaceae</taxon>
        <taxon>Saccharomonospora</taxon>
    </lineage>
</organism>
<sequence length="110" mass="12183">MAEWLHLADLSELVRRKKKRVVVAGEQIALFLVDGRVYALHDVCVHKQRSLSKGVVLGGAVVCLGHQWRFDPATGQAHDQPLCQPTYDVRVDGDRVYVNPVRRGRVGAAG</sequence>
<dbReference type="InterPro" id="IPR036922">
    <property type="entry name" value="Rieske_2Fe-2S_sf"/>
</dbReference>
<comment type="caution">
    <text evidence="6">The sequence shown here is derived from an EMBL/GenBank/DDBJ whole genome shotgun (WGS) entry which is preliminary data.</text>
</comment>
<dbReference type="SUPFAM" id="SSF50022">
    <property type="entry name" value="ISP domain"/>
    <property type="match status" value="1"/>
</dbReference>
<evidence type="ECO:0000313" key="6">
    <source>
        <dbReference type="EMBL" id="NIJ12336.1"/>
    </source>
</evidence>
<dbReference type="Gene3D" id="2.102.10.10">
    <property type="entry name" value="Rieske [2Fe-2S] iron-sulphur domain"/>
    <property type="match status" value="1"/>
</dbReference>